<dbReference type="InterPro" id="IPR013766">
    <property type="entry name" value="Thioredoxin_domain"/>
</dbReference>
<dbReference type="InterPro" id="IPR011990">
    <property type="entry name" value="TPR-like_helical_dom_sf"/>
</dbReference>
<evidence type="ECO:0000259" key="5">
    <source>
        <dbReference type="PROSITE" id="PS51352"/>
    </source>
</evidence>
<keyword evidence="7" id="KW-1185">Reference proteome</keyword>
<keyword evidence="4" id="KW-0676">Redox-active center</keyword>
<dbReference type="Pfam" id="PF14559">
    <property type="entry name" value="TPR_19"/>
    <property type="match status" value="1"/>
</dbReference>
<dbReference type="PROSITE" id="PS51352">
    <property type="entry name" value="THIOREDOXIN_2"/>
    <property type="match status" value="1"/>
</dbReference>
<dbReference type="Pfam" id="PF00085">
    <property type="entry name" value="Thioredoxin"/>
    <property type="match status" value="1"/>
</dbReference>
<evidence type="ECO:0000256" key="4">
    <source>
        <dbReference type="ARBA" id="ARBA00023284"/>
    </source>
</evidence>
<dbReference type="OrthoDB" id="9790390at2"/>
<dbReference type="PANTHER" id="PTHR45663:SF11">
    <property type="entry name" value="GEO12009P1"/>
    <property type="match status" value="1"/>
</dbReference>
<dbReference type="CDD" id="cd02956">
    <property type="entry name" value="ybbN"/>
    <property type="match status" value="1"/>
</dbReference>
<keyword evidence="2" id="KW-0249">Electron transport</keyword>
<dbReference type="Gene3D" id="1.25.40.10">
    <property type="entry name" value="Tetratricopeptide repeat domain"/>
    <property type="match status" value="2"/>
</dbReference>
<evidence type="ECO:0000256" key="1">
    <source>
        <dbReference type="ARBA" id="ARBA00022448"/>
    </source>
</evidence>
<dbReference type="InParanoid" id="A0A1B1AIF8"/>
<evidence type="ECO:0000256" key="2">
    <source>
        <dbReference type="ARBA" id="ARBA00022982"/>
    </source>
</evidence>
<dbReference type="KEGG" id="cbot:ATE48_10635"/>
<dbReference type="Gene3D" id="3.40.30.10">
    <property type="entry name" value="Glutaredoxin"/>
    <property type="match status" value="1"/>
</dbReference>
<dbReference type="GO" id="GO:0006950">
    <property type="term" value="P:response to stress"/>
    <property type="evidence" value="ECO:0007669"/>
    <property type="project" value="UniProtKB-ARBA"/>
</dbReference>
<evidence type="ECO:0000256" key="3">
    <source>
        <dbReference type="ARBA" id="ARBA00023157"/>
    </source>
</evidence>
<dbReference type="Proteomes" id="UP000092498">
    <property type="component" value="Chromosome"/>
</dbReference>
<feature type="domain" description="Thioredoxin" evidence="5">
    <location>
        <begin position="1"/>
        <end position="121"/>
    </location>
</feature>
<dbReference type="GO" id="GO:0015035">
    <property type="term" value="F:protein-disulfide reductase activity"/>
    <property type="evidence" value="ECO:0007669"/>
    <property type="project" value="TreeGrafter"/>
</dbReference>
<dbReference type="Pfam" id="PF14561">
    <property type="entry name" value="TPR_20"/>
    <property type="match status" value="1"/>
</dbReference>
<keyword evidence="1" id="KW-0813">Transport</keyword>
<sequence length="300" mass="31681">MTFIDGAAPLETDIVKDGTDQGFMAEVVEQSRSTPVIVDFWAPWCGPCKTLGPPLERAVRSAGGKVRLVKINIDENPGVAGQLGVRSIPAVYAFDQGRPIDGFMGAIPESQIKLFVDRLAGADMTAEIEPLLAQAAESIQLGDIGGAAQAFTVVLQLDPTNTKAIAGMARIALSAGDIENAQEILAMAPPEKINDPDIAGVRAAIELAGNAANVGDNDELGAKVTANPNDLEARFEYAEALSARGDLEAASDQLLTIIEKNRDWNEGAARSQLLKIFEAAGPMSDVTKQGRRKLSAILFS</sequence>
<organism evidence="6 7">
    <name type="scientific">Candidatus Viadribacter manganicus</name>
    <dbReference type="NCBI Taxonomy" id="1759059"/>
    <lineage>
        <taxon>Bacteria</taxon>
        <taxon>Pseudomonadati</taxon>
        <taxon>Pseudomonadota</taxon>
        <taxon>Alphaproteobacteria</taxon>
        <taxon>Hyphomonadales</taxon>
        <taxon>Hyphomonadaceae</taxon>
        <taxon>Candidatus Viadribacter</taxon>
    </lineage>
</organism>
<keyword evidence="3" id="KW-1015">Disulfide bond</keyword>
<dbReference type="FunCoup" id="A0A1B1AIF8">
    <property type="interactions" value="117"/>
</dbReference>
<dbReference type="STRING" id="1759059.ATE48_10635"/>
<dbReference type="SUPFAM" id="SSF52833">
    <property type="entry name" value="Thioredoxin-like"/>
    <property type="match status" value="1"/>
</dbReference>
<dbReference type="GO" id="GO:0045454">
    <property type="term" value="P:cell redox homeostasis"/>
    <property type="evidence" value="ECO:0007669"/>
    <property type="project" value="TreeGrafter"/>
</dbReference>
<dbReference type="SUPFAM" id="SSF48452">
    <property type="entry name" value="TPR-like"/>
    <property type="match status" value="1"/>
</dbReference>
<dbReference type="AlphaFoldDB" id="A0A1B1AIF8"/>
<accession>A0A1B1AIF8</accession>
<dbReference type="GO" id="GO:0005829">
    <property type="term" value="C:cytosol"/>
    <property type="evidence" value="ECO:0007669"/>
    <property type="project" value="TreeGrafter"/>
</dbReference>
<gene>
    <name evidence="6" type="ORF">ATE48_10635</name>
</gene>
<evidence type="ECO:0000313" key="6">
    <source>
        <dbReference type="EMBL" id="ANP46338.1"/>
    </source>
</evidence>
<dbReference type="InterPro" id="IPR017937">
    <property type="entry name" value="Thioredoxin_CS"/>
</dbReference>
<name>A0A1B1AIF8_9PROT</name>
<protein>
    <submittedName>
        <fullName evidence="6">Co-chaperone YbbN</fullName>
    </submittedName>
</protein>
<reference evidence="6 7" key="1">
    <citation type="submission" date="2015-11" db="EMBL/GenBank/DDBJ databases">
        <title>Whole-Genome Sequence of Candidatus Oderbacter manganicum from the National Park Lower Oder Valley, Germany.</title>
        <authorList>
            <person name="Braun B."/>
            <person name="Liere K."/>
            <person name="Szewzyk U."/>
        </authorList>
    </citation>
    <scope>NUCLEOTIDE SEQUENCE [LARGE SCALE GENOMIC DNA]</scope>
    <source>
        <strain evidence="6 7">OTSz_A_272</strain>
    </source>
</reference>
<dbReference type="InterPro" id="IPR036249">
    <property type="entry name" value="Thioredoxin-like_sf"/>
</dbReference>
<dbReference type="EMBL" id="CP013244">
    <property type="protein sequence ID" value="ANP46338.1"/>
    <property type="molecule type" value="Genomic_DNA"/>
</dbReference>
<dbReference type="RefSeq" id="WP_066771212.1">
    <property type="nucleotide sequence ID" value="NZ_CP013244.1"/>
</dbReference>
<proteinExistence type="predicted"/>
<dbReference type="PROSITE" id="PS00194">
    <property type="entry name" value="THIOREDOXIN_1"/>
    <property type="match status" value="1"/>
</dbReference>
<dbReference type="PANTHER" id="PTHR45663">
    <property type="entry name" value="GEO12009P1"/>
    <property type="match status" value="1"/>
</dbReference>
<evidence type="ECO:0000313" key="7">
    <source>
        <dbReference type="Proteomes" id="UP000092498"/>
    </source>
</evidence>
<dbReference type="PRINTS" id="PR00421">
    <property type="entry name" value="THIOREDOXIN"/>
</dbReference>